<evidence type="ECO:0000313" key="1">
    <source>
        <dbReference type="EMBL" id="AWH14623.1"/>
    </source>
</evidence>
<name>A0A2S1PDI4_9CAUD</name>
<reference evidence="1" key="1">
    <citation type="submission" date="2018-03" db="EMBL/GenBank/DDBJ databases">
        <authorList>
            <person name="Kolsut J."/>
            <person name="Wojcik E."/>
            <person name="Wojtasik A."/>
            <person name="Dastych J."/>
        </authorList>
    </citation>
    <scope>NUCLEOTIDE SEQUENCE</scope>
</reference>
<evidence type="ECO:0000313" key="2">
    <source>
        <dbReference type="Proteomes" id="UP000246834"/>
    </source>
</evidence>
<sequence length="114" mass="12502">MNIAVNLVHTIDASFANLERRAMGHMMAHGNGRTLRKRGLYDAQITAAKDNALKATYKAHDEGKKAIMVMSYGARAQTTVQVALKARLDQPNGMHGAMFFTERGDFTHLSGRGV</sequence>
<organism evidence="1 2">
    <name type="scientific">Pseudomonas phage 22PfluR64PP</name>
    <dbReference type="NCBI Taxonomy" id="2163970"/>
    <lineage>
        <taxon>Viruses</taxon>
        <taxon>Duplodnaviria</taxon>
        <taxon>Heunggongvirae</taxon>
        <taxon>Uroviricota</taxon>
        <taxon>Caudoviricetes</taxon>
        <taxon>Autographivirales</taxon>
        <taxon>Autotranscriptaviridae</taxon>
        <taxon>Studiervirinae</taxon>
        <taxon>Pfluvirus</taxon>
        <taxon>Pfluvirus pv22PfluR64PP</taxon>
        <taxon>Pifdecavirus pv22PfluR64PP</taxon>
    </lineage>
</organism>
<protein>
    <submittedName>
        <fullName evidence="1">Uncharacterized protein</fullName>
    </submittedName>
</protein>
<proteinExistence type="predicted"/>
<dbReference type="EMBL" id="MH179472">
    <property type="protein sequence ID" value="AWH14623.1"/>
    <property type="molecule type" value="Genomic_DNA"/>
</dbReference>
<dbReference type="KEGG" id="vg:54991708"/>
<reference evidence="1" key="2">
    <citation type="submission" date="2018-11" db="EMBL/GenBank/DDBJ databases">
        <title>Complete genome sequences of new Aeromonas and Pseudomonas phages promising in phage therapy dedicated to aquaculture.</title>
        <authorList>
            <person name="Stanczyk M."/>
        </authorList>
    </citation>
    <scope>NUCLEOTIDE SEQUENCE</scope>
</reference>
<dbReference type="Proteomes" id="UP000246834">
    <property type="component" value="Segment"/>
</dbReference>
<dbReference type="GeneID" id="54991708"/>
<dbReference type="RefSeq" id="YP_009801198.1">
    <property type="nucleotide sequence ID" value="NC_047965.1"/>
</dbReference>
<keyword evidence="2" id="KW-1185">Reference proteome</keyword>
<accession>A0A2S1PDI4</accession>